<dbReference type="RefSeq" id="WP_136829055.1">
    <property type="nucleotide sequence ID" value="NZ_SWBM01000001.1"/>
</dbReference>
<dbReference type="AlphaFoldDB" id="A0A4U1D7E6"/>
<evidence type="ECO:0000256" key="5">
    <source>
        <dbReference type="ARBA" id="ARBA00022692"/>
    </source>
</evidence>
<dbReference type="Gene3D" id="1.25.40.600">
    <property type="match status" value="1"/>
</dbReference>
<dbReference type="OrthoDB" id="6636366at2"/>
<feature type="transmembrane region" description="Helical" evidence="8">
    <location>
        <begin position="141"/>
        <end position="164"/>
    </location>
</feature>
<keyword evidence="10" id="KW-1185">Reference proteome</keyword>
<dbReference type="Proteomes" id="UP000307756">
    <property type="component" value="Unassembled WGS sequence"/>
</dbReference>
<comment type="caution">
    <text evidence="9">The sequence shown here is derived from an EMBL/GenBank/DDBJ whole genome shotgun (WGS) entry which is preliminary data.</text>
</comment>
<dbReference type="GO" id="GO:0005886">
    <property type="term" value="C:plasma membrane"/>
    <property type="evidence" value="ECO:0007669"/>
    <property type="project" value="UniProtKB-SubCell"/>
</dbReference>
<evidence type="ECO:0000256" key="3">
    <source>
        <dbReference type="ARBA" id="ARBA00022448"/>
    </source>
</evidence>
<feature type="transmembrane region" description="Helical" evidence="8">
    <location>
        <begin position="170"/>
        <end position="191"/>
    </location>
</feature>
<keyword evidence="3" id="KW-0813">Transport</keyword>
<feature type="transmembrane region" description="Helical" evidence="8">
    <location>
        <begin position="29"/>
        <end position="49"/>
    </location>
</feature>
<organism evidence="9 10">
    <name type="scientific">Robertmurraya kyonggiensis</name>
    <dbReference type="NCBI Taxonomy" id="1037680"/>
    <lineage>
        <taxon>Bacteria</taxon>
        <taxon>Bacillati</taxon>
        <taxon>Bacillota</taxon>
        <taxon>Bacilli</taxon>
        <taxon>Bacillales</taxon>
        <taxon>Bacillaceae</taxon>
        <taxon>Robertmurraya</taxon>
    </lineage>
</organism>
<keyword evidence="5 8" id="KW-0812">Transmembrane</keyword>
<feature type="transmembrane region" description="Helical" evidence="8">
    <location>
        <begin position="89"/>
        <end position="109"/>
    </location>
</feature>
<sequence>MNYVGMFLSGAVLFLNSLTLLGRASQKSVAFLNIIVGALQIIFPIYLIVTSNQTNWDFYNNAAIFLFGLTFLYVGATTLMNLEGNGLGWFSLWVAIVAMVYTATSFIHFHDIVTGLNWAMWAFLWVLFFIINTTNKKIHSYVGIVAMIQSWVTLTIPAILFFLGISNIPFVNSVMICVLILSILYFVFSIVKQRISSKSEMSLSNDSRVAS</sequence>
<feature type="transmembrane region" description="Helical" evidence="8">
    <location>
        <begin position="115"/>
        <end position="134"/>
    </location>
</feature>
<comment type="subcellular location">
    <subcellularLocation>
        <location evidence="1">Cell membrane</location>
        <topology evidence="1">Multi-pass membrane protein</topology>
    </subcellularLocation>
</comment>
<dbReference type="CDD" id="cd13429">
    <property type="entry name" value="UreI_AmiS_like_2"/>
    <property type="match status" value="1"/>
</dbReference>
<keyword evidence="7 8" id="KW-0472">Membrane</keyword>
<feature type="transmembrane region" description="Helical" evidence="8">
    <location>
        <begin position="6"/>
        <end position="22"/>
    </location>
</feature>
<name>A0A4U1D7E6_9BACI</name>
<feature type="transmembrane region" description="Helical" evidence="8">
    <location>
        <begin position="61"/>
        <end position="82"/>
    </location>
</feature>
<dbReference type="Pfam" id="PF02293">
    <property type="entry name" value="AmiS_UreI"/>
    <property type="match status" value="1"/>
</dbReference>
<dbReference type="InterPro" id="IPR003211">
    <property type="entry name" value="AmiSUreI_transpt"/>
</dbReference>
<accession>A0A4U1D7E6</accession>
<keyword evidence="6 8" id="KW-1133">Transmembrane helix</keyword>
<evidence type="ECO:0000256" key="1">
    <source>
        <dbReference type="ARBA" id="ARBA00004651"/>
    </source>
</evidence>
<reference evidence="9 10" key="1">
    <citation type="journal article" date="2011" name="J. Microbiol.">
        <title>Bacillus kyonggiensis sp. nov., isolated from soil of a lettuce field.</title>
        <authorList>
            <person name="Dong K."/>
            <person name="Lee S."/>
        </authorList>
    </citation>
    <scope>NUCLEOTIDE SEQUENCE [LARGE SCALE GENOMIC DNA]</scope>
    <source>
        <strain evidence="9 10">NB22</strain>
    </source>
</reference>
<evidence type="ECO:0000313" key="9">
    <source>
        <dbReference type="EMBL" id="TKC18344.1"/>
    </source>
</evidence>
<comment type="similarity">
    <text evidence="2">Belongs to the AmiS/UreI family.</text>
</comment>
<evidence type="ECO:0000313" key="10">
    <source>
        <dbReference type="Proteomes" id="UP000307756"/>
    </source>
</evidence>
<evidence type="ECO:0000256" key="2">
    <source>
        <dbReference type="ARBA" id="ARBA00010068"/>
    </source>
</evidence>
<dbReference type="InterPro" id="IPR038523">
    <property type="entry name" value="AmiSUreI_transpt_sf"/>
</dbReference>
<proteinExistence type="inferred from homology"/>
<evidence type="ECO:0000256" key="6">
    <source>
        <dbReference type="ARBA" id="ARBA00022989"/>
    </source>
</evidence>
<gene>
    <name evidence="9" type="ORF">FA727_01990</name>
</gene>
<evidence type="ECO:0000256" key="8">
    <source>
        <dbReference type="SAM" id="Phobius"/>
    </source>
</evidence>
<dbReference type="EMBL" id="SWBM01000001">
    <property type="protein sequence ID" value="TKC18344.1"/>
    <property type="molecule type" value="Genomic_DNA"/>
</dbReference>
<evidence type="ECO:0000256" key="7">
    <source>
        <dbReference type="ARBA" id="ARBA00023136"/>
    </source>
</evidence>
<keyword evidence="4" id="KW-1003">Cell membrane</keyword>
<protein>
    <submittedName>
        <fullName evidence="9">Acetamide transporter</fullName>
    </submittedName>
</protein>
<evidence type="ECO:0000256" key="4">
    <source>
        <dbReference type="ARBA" id="ARBA00022475"/>
    </source>
</evidence>